<accession>A0ABW4CYQ9</accession>
<name>A0ABW4CYQ9_9LACO</name>
<reference evidence="3" key="1">
    <citation type="journal article" date="2019" name="Int. J. Syst. Evol. Microbiol.">
        <title>The Global Catalogue of Microorganisms (GCM) 10K type strain sequencing project: providing services to taxonomists for standard genome sequencing and annotation.</title>
        <authorList>
            <consortium name="The Broad Institute Genomics Platform"/>
            <consortium name="The Broad Institute Genome Sequencing Center for Infectious Disease"/>
            <person name="Wu L."/>
            <person name="Ma J."/>
        </authorList>
    </citation>
    <scope>NUCLEOTIDE SEQUENCE [LARGE SCALE GENOMIC DNA]</scope>
    <source>
        <strain evidence="3">CCM 8912</strain>
    </source>
</reference>
<organism evidence="2 3">
    <name type="scientific">Lacticaseibacillus hegangensis</name>
    <dbReference type="NCBI Taxonomy" id="2486010"/>
    <lineage>
        <taxon>Bacteria</taxon>
        <taxon>Bacillati</taxon>
        <taxon>Bacillota</taxon>
        <taxon>Bacilli</taxon>
        <taxon>Lactobacillales</taxon>
        <taxon>Lactobacillaceae</taxon>
        <taxon>Lacticaseibacillus</taxon>
    </lineage>
</organism>
<dbReference type="CDD" id="cd00093">
    <property type="entry name" value="HTH_XRE"/>
    <property type="match status" value="1"/>
</dbReference>
<dbReference type="InterPro" id="IPR010982">
    <property type="entry name" value="Lambda_DNA-bd_dom_sf"/>
</dbReference>
<dbReference type="Gene3D" id="1.10.260.40">
    <property type="entry name" value="lambda repressor-like DNA-binding domains"/>
    <property type="match status" value="1"/>
</dbReference>
<evidence type="ECO:0000313" key="2">
    <source>
        <dbReference type="EMBL" id="MFD1441218.1"/>
    </source>
</evidence>
<evidence type="ECO:0000313" key="3">
    <source>
        <dbReference type="Proteomes" id="UP001597212"/>
    </source>
</evidence>
<feature type="domain" description="HTH cro/C1-type" evidence="1">
    <location>
        <begin position="15"/>
        <end position="66"/>
    </location>
</feature>
<keyword evidence="3" id="KW-1185">Reference proteome</keyword>
<dbReference type="Proteomes" id="UP001597212">
    <property type="component" value="Unassembled WGS sequence"/>
</dbReference>
<dbReference type="InterPro" id="IPR001387">
    <property type="entry name" value="Cro/C1-type_HTH"/>
</dbReference>
<protein>
    <submittedName>
        <fullName evidence="2">Helix-turn-helix domain-containing protein</fullName>
    </submittedName>
</protein>
<gene>
    <name evidence="2" type="ORF">ACFQ5K_07515</name>
</gene>
<comment type="caution">
    <text evidence="2">The sequence shown here is derived from an EMBL/GenBank/DDBJ whole genome shotgun (WGS) entry which is preliminary data.</text>
</comment>
<sequence>MIKTMQTVSYNVMTLLGRQGLSKTTFCQRHGLSESTLERILDGKNVSVGIIEDYARVFHVEPWQLLKEGGME</sequence>
<dbReference type="SUPFAM" id="SSF47413">
    <property type="entry name" value="lambda repressor-like DNA-binding domains"/>
    <property type="match status" value="1"/>
</dbReference>
<dbReference type="EMBL" id="JBHTOK010000063">
    <property type="protein sequence ID" value="MFD1441218.1"/>
    <property type="molecule type" value="Genomic_DNA"/>
</dbReference>
<evidence type="ECO:0000259" key="1">
    <source>
        <dbReference type="Pfam" id="PF13443"/>
    </source>
</evidence>
<dbReference type="RefSeq" id="WP_164506118.1">
    <property type="nucleotide sequence ID" value="NZ_JBHTOK010000063.1"/>
</dbReference>
<proteinExistence type="predicted"/>
<dbReference type="Pfam" id="PF13443">
    <property type="entry name" value="HTH_26"/>
    <property type="match status" value="1"/>
</dbReference>